<evidence type="ECO:0000256" key="1">
    <source>
        <dbReference type="SAM" id="Phobius"/>
    </source>
</evidence>
<protein>
    <submittedName>
        <fullName evidence="2">Sigma E positive regulator RseC/MucC</fullName>
    </submittedName>
</protein>
<feature type="transmembrane region" description="Helical" evidence="1">
    <location>
        <begin position="71"/>
        <end position="92"/>
    </location>
</feature>
<keyword evidence="3" id="KW-1185">Reference proteome</keyword>
<dbReference type="OrthoDB" id="595186at2"/>
<evidence type="ECO:0000313" key="3">
    <source>
        <dbReference type="Proteomes" id="UP000053937"/>
    </source>
</evidence>
<dbReference type="Pfam" id="PF04246">
    <property type="entry name" value="RseC_MucC"/>
    <property type="match status" value="1"/>
</dbReference>
<dbReference type="AlphaFoldDB" id="A0A101JR57"/>
<accession>A0A101JR57</accession>
<dbReference type="EMBL" id="LMBR01000051">
    <property type="protein sequence ID" value="KUL31648.1"/>
    <property type="molecule type" value="Genomic_DNA"/>
</dbReference>
<keyword evidence="1" id="KW-0812">Transmembrane</keyword>
<proteinExistence type="predicted"/>
<organism evidence="2 3">
    <name type="scientific">Chlorobium limicola</name>
    <dbReference type="NCBI Taxonomy" id="1092"/>
    <lineage>
        <taxon>Bacteria</taxon>
        <taxon>Pseudomonadati</taxon>
        <taxon>Chlorobiota</taxon>
        <taxon>Chlorobiia</taxon>
        <taxon>Chlorobiales</taxon>
        <taxon>Chlorobiaceae</taxon>
        <taxon>Chlorobium/Pelodictyon group</taxon>
        <taxon>Chlorobium</taxon>
    </lineage>
</organism>
<keyword evidence="1" id="KW-0472">Membrane</keyword>
<feature type="transmembrane region" description="Helical" evidence="1">
    <location>
        <begin position="98"/>
        <end position="118"/>
    </location>
</feature>
<comment type="caution">
    <text evidence="2">The sequence shown here is derived from an EMBL/GenBank/DDBJ whole genome shotgun (WGS) entry which is preliminary data.</text>
</comment>
<name>A0A101JR57_CHLLI</name>
<sequence>MYAEVLKSHNGKAEISILCTDDAEKGLHCGACNAGSRLKGRETVLADNSIGADAGDFVAVAIKEHGELKAALMLFIIPLLSFLSAIAVANAYTLSLWLSFLCGLAALSVALAALHLILKKKTYYFIAGIK</sequence>
<dbReference type="Proteomes" id="UP000053937">
    <property type="component" value="Unassembled WGS sequence"/>
</dbReference>
<evidence type="ECO:0000313" key="2">
    <source>
        <dbReference type="EMBL" id="KUL31648.1"/>
    </source>
</evidence>
<reference evidence="2 3" key="1">
    <citation type="submission" date="2015-10" db="EMBL/GenBank/DDBJ databases">
        <title>Draft Genome Sequence of Chlorobium limicola strain Frasassi Growing under Artificial Lighting in the Frasassi Cave System.</title>
        <authorList>
            <person name="Mansor M."/>
            <person name="Macalady J."/>
        </authorList>
    </citation>
    <scope>NUCLEOTIDE SEQUENCE [LARGE SCALE GENOMIC DNA]</scope>
    <source>
        <strain evidence="2 3">Frasassi</strain>
    </source>
</reference>
<gene>
    <name evidence="2" type="ORF">ASB62_02605</name>
</gene>
<keyword evidence="1" id="KW-1133">Transmembrane helix</keyword>